<dbReference type="Proteomes" id="UP000011058">
    <property type="component" value="Chromosome"/>
</dbReference>
<dbReference type="HOGENOM" id="CLU_1034081_0_0_10"/>
<accession>I0KCJ4</accession>
<gene>
    <name evidence="2" type="ORF">FAES_3840</name>
</gene>
<dbReference type="PATRIC" id="fig|1166018.3.peg.785"/>
<evidence type="ECO:0000256" key="1">
    <source>
        <dbReference type="SAM" id="SignalP"/>
    </source>
</evidence>
<feature type="chain" id="PRO_5003630471" description="DUF4352 domain-containing protein" evidence="1">
    <location>
        <begin position="24"/>
        <end position="261"/>
    </location>
</feature>
<evidence type="ECO:0008006" key="4">
    <source>
        <dbReference type="Google" id="ProtNLM"/>
    </source>
</evidence>
<feature type="signal peptide" evidence="1">
    <location>
        <begin position="1"/>
        <end position="23"/>
    </location>
</feature>
<sequence>MKTRALRIVGSWLAMVWLLSSCATQYYQLQPVSGDVAQIDGRSVTKTTADSVEVVASFEREDMEYIALDVEVKNRTNRTLDIDPSAFRMTLLDANRQPLAQPGTVDFRQAADPDYEIERVPQKIRQEQARLKRNKILNTVLMVAIVAADVASTTAPKRNGREFSQYINTQNNLAVAYTALQAKRVIDHGTFADKMQRFQFEEYRWRELAMKRSRVEPGQSVRGYVYLPKAREAMYLNITYPTGANPLELLFEQRLTKARPR</sequence>
<keyword evidence="3" id="KW-1185">Reference proteome</keyword>
<dbReference type="OrthoDB" id="961887at2"/>
<dbReference type="AlphaFoldDB" id="I0KCJ4"/>
<dbReference type="eggNOG" id="ENOG502ZC8D">
    <property type="taxonomic scope" value="Bacteria"/>
</dbReference>
<protein>
    <recommendedName>
        <fullName evidence="4">DUF4352 domain-containing protein</fullName>
    </recommendedName>
</protein>
<dbReference type="KEGG" id="fae:FAES_3840"/>
<proteinExistence type="predicted"/>
<dbReference type="RefSeq" id="WP_015332946.1">
    <property type="nucleotide sequence ID" value="NC_020054.1"/>
</dbReference>
<dbReference type="PROSITE" id="PS51257">
    <property type="entry name" value="PROKAR_LIPOPROTEIN"/>
    <property type="match status" value="1"/>
</dbReference>
<name>I0KCJ4_9BACT</name>
<reference evidence="2 3" key="1">
    <citation type="journal article" date="2012" name="J. Bacteriol.">
        <title>Genome Sequence of Fibrella aestuarina BUZ 2T, a Filamentous Marine Bacterium.</title>
        <authorList>
            <person name="Filippini M."/>
            <person name="Qi W."/>
            <person name="Blom J."/>
            <person name="Goesmann A."/>
            <person name="Smits T.H."/>
            <person name="Bagheri H.C."/>
        </authorList>
    </citation>
    <scope>NUCLEOTIDE SEQUENCE [LARGE SCALE GENOMIC DNA]</scope>
    <source>
        <strain evidence="3">BUZ 2T</strain>
    </source>
</reference>
<keyword evidence="1" id="KW-0732">Signal</keyword>
<organism evidence="2 3">
    <name type="scientific">Fibrella aestuarina BUZ 2</name>
    <dbReference type="NCBI Taxonomy" id="1166018"/>
    <lineage>
        <taxon>Bacteria</taxon>
        <taxon>Pseudomonadati</taxon>
        <taxon>Bacteroidota</taxon>
        <taxon>Cytophagia</taxon>
        <taxon>Cytophagales</taxon>
        <taxon>Spirosomataceae</taxon>
        <taxon>Fibrella</taxon>
    </lineage>
</organism>
<evidence type="ECO:0000313" key="2">
    <source>
        <dbReference type="EMBL" id="CCH01847.1"/>
    </source>
</evidence>
<dbReference type="STRING" id="1166018.FAES_3840"/>
<dbReference type="EMBL" id="HE796683">
    <property type="protein sequence ID" value="CCH01847.1"/>
    <property type="molecule type" value="Genomic_DNA"/>
</dbReference>
<evidence type="ECO:0000313" key="3">
    <source>
        <dbReference type="Proteomes" id="UP000011058"/>
    </source>
</evidence>